<keyword evidence="4" id="KW-1133">Transmembrane helix</keyword>
<feature type="domain" description="HTH araC/xylS-type" evidence="6">
    <location>
        <begin position="796"/>
        <end position="894"/>
    </location>
</feature>
<keyword evidence="4" id="KW-0472">Membrane</keyword>
<proteinExistence type="predicted"/>
<evidence type="ECO:0000256" key="4">
    <source>
        <dbReference type="SAM" id="Phobius"/>
    </source>
</evidence>
<evidence type="ECO:0000313" key="7">
    <source>
        <dbReference type="EMBL" id="OOE41153.1"/>
    </source>
</evidence>
<evidence type="ECO:0000256" key="3">
    <source>
        <dbReference type="ARBA" id="ARBA00023163"/>
    </source>
</evidence>
<keyword evidence="1" id="KW-0805">Transcription regulation</keyword>
<evidence type="ECO:0000256" key="2">
    <source>
        <dbReference type="ARBA" id="ARBA00023125"/>
    </source>
</evidence>
<dbReference type="InterPro" id="IPR018060">
    <property type="entry name" value="HTH_AraC"/>
</dbReference>
<evidence type="ECO:0000256" key="1">
    <source>
        <dbReference type="ARBA" id="ARBA00023015"/>
    </source>
</evidence>
<accession>A0AB36K195</accession>
<reference evidence="7 8" key="1">
    <citation type="journal article" date="2017" name="Genome Announc.">
        <title>Draft Genome Sequences of Salinivibrio proteolyticus, Salinivibrio sharmensis, Salinivibrio siamensis, Salinivibrio costicola subsp. alcaliphilus, Salinivibrio costicola subsp. vallismortis, and 29 New Isolates Belonging to the Genus Salinivibrio.</title>
        <authorList>
            <person name="Lopez-Hermoso C."/>
            <person name="de la Haba R.R."/>
            <person name="Sanchez-Porro C."/>
            <person name="Bayliss S.C."/>
            <person name="Feil E.J."/>
            <person name="Ventosa A."/>
        </authorList>
    </citation>
    <scope>NUCLEOTIDE SEQUENCE [LARGE SCALE GENOMIC DNA]</scope>
    <source>
        <strain evidence="7 8">AL184</strain>
    </source>
</reference>
<dbReference type="PROSITE" id="PS00041">
    <property type="entry name" value="HTH_ARAC_FAMILY_1"/>
    <property type="match status" value="1"/>
</dbReference>
<keyword evidence="5" id="KW-0732">Signal</keyword>
<dbReference type="GO" id="GO:0003700">
    <property type="term" value="F:DNA-binding transcription factor activity"/>
    <property type="evidence" value="ECO:0007669"/>
    <property type="project" value="InterPro"/>
</dbReference>
<dbReference type="PANTHER" id="PTHR43280">
    <property type="entry name" value="ARAC-FAMILY TRANSCRIPTIONAL REGULATOR"/>
    <property type="match status" value="1"/>
</dbReference>
<dbReference type="PANTHER" id="PTHR43280:SF28">
    <property type="entry name" value="HTH-TYPE TRANSCRIPTIONAL ACTIVATOR RHAS"/>
    <property type="match status" value="1"/>
</dbReference>
<keyword evidence="3" id="KW-0804">Transcription</keyword>
<dbReference type="GO" id="GO:0043565">
    <property type="term" value="F:sequence-specific DNA binding"/>
    <property type="evidence" value="ECO:0007669"/>
    <property type="project" value="InterPro"/>
</dbReference>
<dbReference type="Gene3D" id="1.10.10.60">
    <property type="entry name" value="Homeodomain-like"/>
    <property type="match status" value="1"/>
</dbReference>
<dbReference type="InterPro" id="IPR009057">
    <property type="entry name" value="Homeodomain-like_sf"/>
</dbReference>
<dbReference type="PROSITE" id="PS01124">
    <property type="entry name" value="HTH_ARAC_FAMILY_2"/>
    <property type="match status" value="1"/>
</dbReference>
<protein>
    <recommendedName>
        <fullName evidence="6">HTH araC/xylS-type domain-containing protein</fullName>
    </recommendedName>
</protein>
<organism evidence="7 8">
    <name type="scientific">Salinivibrio kushneri</name>
    <dbReference type="NCBI Taxonomy" id="1908198"/>
    <lineage>
        <taxon>Bacteria</taxon>
        <taxon>Pseudomonadati</taxon>
        <taxon>Pseudomonadota</taxon>
        <taxon>Gammaproteobacteria</taxon>
        <taxon>Vibrionales</taxon>
        <taxon>Vibrionaceae</taxon>
        <taxon>Salinivibrio</taxon>
    </lineage>
</organism>
<dbReference type="Pfam" id="PF12833">
    <property type="entry name" value="HTH_18"/>
    <property type="match status" value="1"/>
</dbReference>
<evidence type="ECO:0000259" key="6">
    <source>
        <dbReference type="PROSITE" id="PS01124"/>
    </source>
</evidence>
<dbReference type="SMART" id="SM00342">
    <property type="entry name" value="HTH_ARAC"/>
    <property type="match status" value="1"/>
</dbReference>
<name>A0AB36K195_9GAMM</name>
<evidence type="ECO:0000256" key="5">
    <source>
        <dbReference type="SAM" id="SignalP"/>
    </source>
</evidence>
<dbReference type="InterPro" id="IPR015943">
    <property type="entry name" value="WD40/YVTN_repeat-like_dom_sf"/>
</dbReference>
<dbReference type="SUPFAM" id="SSF63829">
    <property type="entry name" value="Calcium-dependent phosphotriesterase"/>
    <property type="match status" value="2"/>
</dbReference>
<evidence type="ECO:0000313" key="8">
    <source>
        <dbReference type="Proteomes" id="UP000189021"/>
    </source>
</evidence>
<dbReference type="InterPro" id="IPR018062">
    <property type="entry name" value="HTH_AraC-typ_CS"/>
</dbReference>
<dbReference type="AlphaFoldDB" id="A0AB36K195"/>
<sequence length="905" mass="101232">MKRQCLCLLWLALIFPCLPLQAHDALLSSFQSYGGLNGLGDVRDVAVQSSGGMWLLDSQGRIYFFDGHQRHPLNDALTLPDEKILTIAYAHQALWMAGREHVYRFQPSTNTLTAFPLPDAVAQTRTDHAPHPRQSPRLATINNTLWHIQSGQISVYQREDKAFHVWRTGPWRANNVWFTAGHRLFAVGTSLYQLSDGGIRQLTRFSTPITAITAKQDRAWVSTEKRVYLLALSGNQVQAQHVLNTRGNYHRMTVGSGGLWAANHNGLFRLSLDGVATPAWQPGDQRIAGQSITFLWADFEGGIWFSTDQATRYRAPGQRWITHQHRVFPSVFTHGFMAQSNPWALEGDSWRDLSGYRTLPSPSVVPSDKYLSATRDAQRLWWSTPSGTQGINTLTGASIVIPDRLATLPAEHLYTDAEGTIWLSVDDQVMRYWPDTKTLVSYGTRWQPHHAGKVLGFYDDGRGNVWIRDQHGLTRYREGQFKSVPLAKDRLPVQDMYTDERGRLWLTSAHGLYQYDPSAPDAASLVYLSLPGERFHCVTGNRDGIWAYSNQALVHIAPRGFVRTFRLPSEAEKVACYATQAHQLTLLAGDYTYQVDTDQLAFSLRKPPNVVIGAVWQQRKRWRIGPRQQTAVTLLEQSPAYLAWGSWPPERQVTRVHYQLVPYQHAGQPMADKLAAWQQTGSDTISLANMVGGHYQLRIAIPRDGASHTVLDISVSLPLLPHIINGMVLACFVSVVLAAVILALRQRHLSAVHIDTSSVPTSGSRDDISAATYPLGCESPSSLALDSGQANQQWTAEFENVIAARYQDPDFSMAQIAGALAMSERNLQRKCRQYFGVTVTAYVTQKRLSDAATRLQHGHAVADVAEACGYRDPAYFSQRFKSYFGVSPSHYRRATTDVTVADIDD</sequence>
<dbReference type="SUPFAM" id="SSF46689">
    <property type="entry name" value="Homeodomain-like"/>
    <property type="match status" value="1"/>
</dbReference>
<feature type="transmembrane region" description="Helical" evidence="4">
    <location>
        <begin position="723"/>
        <end position="744"/>
    </location>
</feature>
<feature type="signal peptide" evidence="5">
    <location>
        <begin position="1"/>
        <end position="22"/>
    </location>
</feature>
<dbReference type="Gene3D" id="2.130.10.10">
    <property type="entry name" value="YVTN repeat-like/Quinoprotein amine dehydrogenase"/>
    <property type="match status" value="2"/>
</dbReference>
<keyword evidence="2" id="KW-0238">DNA-binding</keyword>
<comment type="caution">
    <text evidence="7">The sequence shown here is derived from an EMBL/GenBank/DDBJ whole genome shotgun (WGS) entry which is preliminary data.</text>
</comment>
<keyword evidence="8" id="KW-1185">Reference proteome</keyword>
<gene>
    <name evidence="7" type="ORF">BZG00_03430</name>
</gene>
<feature type="chain" id="PRO_5044342062" description="HTH araC/xylS-type domain-containing protein" evidence="5">
    <location>
        <begin position="23"/>
        <end position="905"/>
    </location>
</feature>
<dbReference type="PRINTS" id="PR00032">
    <property type="entry name" value="HTHARAC"/>
</dbReference>
<dbReference type="InterPro" id="IPR020449">
    <property type="entry name" value="Tscrpt_reg_AraC-type_HTH"/>
</dbReference>
<dbReference type="Proteomes" id="UP000189021">
    <property type="component" value="Unassembled WGS sequence"/>
</dbReference>
<keyword evidence="4" id="KW-0812">Transmembrane</keyword>
<dbReference type="EMBL" id="MUEK01000002">
    <property type="protein sequence ID" value="OOE41153.1"/>
    <property type="molecule type" value="Genomic_DNA"/>
</dbReference>